<dbReference type="InterPro" id="IPR003339">
    <property type="entry name" value="ABC/ECF_trnsptr_transmembrane"/>
</dbReference>
<dbReference type="RefSeq" id="WP_188613049.1">
    <property type="nucleotide sequence ID" value="NZ_BMJT01000001.1"/>
</dbReference>
<accession>A0A917FW15</accession>
<comment type="subcellular location">
    <subcellularLocation>
        <location evidence="1">Membrane</location>
        <topology evidence="1">Multi-pass membrane protein</topology>
    </subcellularLocation>
</comment>
<feature type="transmembrane region" description="Helical" evidence="5">
    <location>
        <begin position="55"/>
        <end position="72"/>
    </location>
</feature>
<evidence type="ECO:0000313" key="7">
    <source>
        <dbReference type="Proteomes" id="UP000616608"/>
    </source>
</evidence>
<keyword evidence="7" id="KW-1185">Reference proteome</keyword>
<feature type="transmembrane region" description="Helical" evidence="5">
    <location>
        <begin position="31"/>
        <end position="49"/>
    </location>
</feature>
<proteinExistence type="predicted"/>
<dbReference type="Pfam" id="PF02361">
    <property type="entry name" value="CbiQ"/>
    <property type="match status" value="1"/>
</dbReference>
<evidence type="ECO:0000256" key="3">
    <source>
        <dbReference type="ARBA" id="ARBA00022989"/>
    </source>
</evidence>
<organism evidence="6 7">
    <name type="scientific">Lysinibacillus alkalisoli</name>
    <dbReference type="NCBI Taxonomy" id="1911548"/>
    <lineage>
        <taxon>Bacteria</taxon>
        <taxon>Bacillati</taxon>
        <taxon>Bacillota</taxon>
        <taxon>Bacilli</taxon>
        <taxon>Bacillales</taxon>
        <taxon>Bacillaceae</taxon>
        <taxon>Lysinibacillus</taxon>
    </lineage>
</organism>
<feature type="transmembrane region" description="Helical" evidence="5">
    <location>
        <begin position="262"/>
        <end position="280"/>
    </location>
</feature>
<dbReference type="EMBL" id="BMJT01000001">
    <property type="protein sequence ID" value="GGG10422.1"/>
    <property type="molecule type" value="Genomic_DNA"/>
</dbReference>
<dbReference type="GO" id="GO:0005886">
    <property type="term" value="C:plasma membrane"/>
    <property type="evidence" value="ECO:0007669"/>
    <property type="project" value="TreeGrafter"/>
</dbReference>
<dbReference type="CDD" id="cd16914">
    <property type="entry name" value="EcfT"/>
    <property type="match status" value="1"/>
</dbReference>
<keyword evidence="2 5" id="KW-0812">Transmembrane</keyword>
<name>A0A917FW15_9BACI</name>
<evidence type="ECO:0000256" key="5">
    <source>
        <dbReference type="SAM" id="Phobius"/>
    </source>
</evidence>
<reference evidence="6" key="2">
    <citation type="submission" date="2020-09" db="EMBL/GenBank/DDBJ databases">
        <authorList>
            <person name="Sun Q."/>
            <person name="Zhou Y."/>
        </authorList>
    </citation>
    <scope>NUCLEOTIDE SEQUENCE</scope>
    <source>
        <strain evidence="6">CGMCC 1.15760</strain>
    </source>
</reference>
<feature type="transmembrane region" description="Helical" evidence="5">
    <location>
        <begin position="223"/>
        <end position="242"/>
    </location>
</feature>
<evidence type="ECO:0000256" key="1">
    <source>
        <dbReference type="ARBA" id="ARBA00004141"/>
    </source>
</evidence>
<evidence type="ECO:0000256" key="4">
    <source>
        <dbReference type="ARBA" id="ARBA00023136"/>
    </source>
</evidence>
<reference evidence="6" key="1">
    <citation type="journal article" date="2014" name="Int. J. Syst. Evol. Microbiol.">
        <title>Complete genome sequence of Corynebacterium casei LMG S-19264T (=DSM 44701T), isolated from a smear-ripened cheese.</title>
        <authorList>
            <consortium name="US DOE Joint Genome Institute (JGI-PGF)"/>
            <person name="Walter F."/>
            <person name="Albersmeier A."/>
            <person name="Kalinowski J."/>
            <person name="Ruckert C."/>
        </authorList>
    </citation>
    <scope>NUCLEOTIDE SEQUENCE</scope>
    <source>
        <strain evidence="6">CGMCC 1.15760</strain>
    </source>
</reference>
<comment type="caution">
    <text evidence="6">The sequence shown here is derived from an EMBL/GenBank/DDBJ whole genome shotgun (WGS) entry which is preliminary data.</text>
</comment>
<keyword evidence="3 5" id="KW-1133">Transmembrane helix</keyword>
<dbReference type="Proteomes" id="UP000616608">
    <property type="component" value="Unassembled WGS sequence"/>
</dbReference>
<feature type="transmembrane region" description="Helical" evidence="5">
    <location>
        <begin position="122"/>
        <end position="144"/>
    </location>
</feature>
<keyword evidence="4 5" id="KW-0472">Membrane</keyword>
<evidence type="ECO:0000313" key="6">
    <source>
        <dbReference type="EMBL" id="GGG10422.1"/>
    </source>
</evidence>
<feature type="transmembrane region" description="Helical" evidence="5">
    <location>
        <begin position="92"/>
        <end position="110"/>
    </location>
</feature>
<gene>
    <name evidence="6" type="ORF">GCM10007425_00940</name>
</gene>
<dbReference type="AlphaFoldDB" id="A0A917FW15"/>
<dbReference type="PANTHER" id="PTHR33514">
    <property type="entry name" value="PROTEIN ABCI12, CHLOROPLASTIC"/>
    <property type="match status" value="1"/>
</dbReference>
<evidence type="ECO:0000256" key="2">
    <source>
        <dbReference type="ARBA" id="ARBA00022692"/>
    </source>
</evidence>
<dbReference type="PANTHER" id="PTHR33514:SF13">
    <property type="entry name" value="PROTEIN ABCI12, CHLOROPLASTIC"/>
    <property type="match status" value="1"/>
</dbReference>
<feature type="transmembrane region" description="Helical" evidence="5">
    <location>
        <begin position="6"/>
        <end position="26"/>
    </location>
</feature>
<sequence length="293" mass="33956">MKSFETYHPIVLFVYFVSVIGITMFFMHPIYVSLSFLAAVLMNSILFGAHFWKRSWVYVLLFLGMAIINPLISHNGEMVLFYVNHNAVTVEAIAYGMAIALMLLAVLLWFKVYNDTMTSDKFIYLFGRIVPVFALVISITLRLVPLFKRQIKQITQAQKTIGMDYAVGNIWHRIKSIVHIFSILLTWALENTIETADAMKARGYGLPKRTTFSLFRFELRDTIVLSLIGILTIGTVVGSFIGNTTFYFYPTFSPIEFNWYNVLFYIIYTMLLLLPVVIELKERWQWRSLQSKI</sequence>
<protein>
    <submittedName>
        <fullName evidence="6">Cobalt transporter</fullName>
    </submittedName>
</protein>